<dbReference type="AlphaFoldDB" id="A0A2U3KIK7"/>
<sequence>MKAALALILFAAFAYAQEIPASPLFHAACGPVEVNFATETSAAQPPAQPEPGKALVYVAEDFTTVQPTIGSPRIKVGLDGAWRGATHGKSYLFFSVDPGEHHLCIKWQSSLERFSKLAAFAHLTAEAGKTYYFRSRITFSSQWANEYLDLDPVDPDEGQYLVESSQPVMSHPKK</sequence>
<evidence type="ECO:0000313" key="3">
    <source>
        <dbReference type="EMBL" id="SPF39498.1"/>
    </source>
</evidence>
<name>A0A2U3KIK7_9BACT</name>
<evidence type="ECO:0000313" key="4">
    <source>
        <dbReference type="Proteomes" id="UP000238701"/>
    </source>
</evidence>
<reference evidence="4" key="1">
    <citation type="submission" date="2018-02" db="EMBL/GenBank/DDBJ databases">
        <authorList>
            <person name="Hausmann B."/>
        </authorList>
    </citation>
    <scope>NUCLEOTIDE SEQUENCE [LARGE SCALE GENOMIC DNA]</scope>
    <source>
        <strain evidence="4">Peat soil MAG SbA1</strain>
    </source>
</reference>
<dbReference type="EMBL" id="OMOD01000120">
    <property type="protein sequence ID" value="SPF39498.1"/>
    <property type="molecule type" value="Genomic_DNA"/>
</dbReference>
<feature type="chain" id="PRO_5015662416" description="DUF2846 domain-containing protein" evidence="1">
    <location>
        <begin position="17"/>
        <end position="174"/>
    </location>
</feature>
<dbReference type="InterPro" id="IPR022548">
    <property type="entry name" value="DUF2846"/>
</dbReference>
<evidence type="ECO:0000259" key="2">
    <source>
        <dbReference type="Pfam" id="PF11008"/>
    </source>
</evidence>
<evidence type="ECO:0000256" key="1">
    <source>
        <dbReference type="SAM" id="SignalP"/>
    </source>
</evidence>
<protein>
    <recommendedName>
        <fullName evidence="2">DUF2846 domain-containing protein</fullName>
    </recommendedName>
</protein>
<accession>A0A2U3KIK7</accession>
<proteinExistence type="predicted"/>
<dbReference type="Pfam" id="PF11008">
    <property type="entry name" value="DUF2846"/>
    <property type="match status" value="1"/>
</dbReference>
<feature type="domain" description="DUF2846" evidence="2">
    <location>
        <begin position="52"/>
        <end position="140"/>
    </location>
</feature>
<feature type="signal peptide" evidence="1">
    <location>
        <begin position="1"/>
        <end position="16"/>
    </location>
</feature>
<gene>
    <name evidence="3" type="ORF">SBA1_280037</name>
</gene>
<organism evidence="3 4">
    <name type="scientific">Candidatus Sulfotelmatobacter kueseliae</name>
    <dbReference type="NCBI Taxonomy" id="2042962"/>
    <lineage>
        <taxon>Bacteria</taxon>
        <taxon>Pseudomonadati</taxon>
        <taxon>Acidobacteriota</taxon>
        <taxon>Terriglobia</taxon>
        <taxon>Terriglobales</taxon>
        <taxon>Candidatus Korobacteraceae</taxon>
        <taxon>Candidatus Sulfotelmatobacter</taxon>
    </lineage>
</organism>
<dbReference type="Proteomes" id="UP000238701">
    <property type="component" value="Unassembled WGS sequence"/>
</dbReference>
<keyword evidence="1" id="KW-0732">Signal</keyword>